<proteinExistence type="predicted"/>
<dbReference type="EMBL" id="AJWK01029719">
    <property type="status" value="NOT_ANNOTATED_CDS"/>
    <property type="molecule type" value="Genomic_DNA"/>
</dbReference>
<reference evidence="5" key="1">
    <citation type="submission" date="2012-05" db="EMBL/GenBank/DDBJ databases">
        <title>Whole Genome Assembly of Lutzomyia longipalpis.</title>
        <authorList>
            <person name="Richards S."/>
            <person name="Qu C."/>
            <person name="Dillon R."/>
            <person name="Worley K."/>
            <person name="Scherer S."/>
            <person name="Batterton M."/>
            <person name="Taylor A."/>
            <person name="Hawes A."/>
            <person name="Hernandez B."/>
            <person name="Kovar C."/>
            <person name="Mandapat C."/>
            <person name="Pham C."/>
            <person name="Qu C."/>
            <person name="Jing C."/>
            <person name="Bess C."/>
            <person name="Bandaranaike D."/>
            <person name="Ngo D."/>
            <person name="Ongeri F."/>
            <person name="Arias F."/>
            <person name="Lara F."/>
            <person name="Weissenberger G."/>
            <person name="Kamau G."/>
            <person name="Han H."/>
            <person name="Shen H."/>
            <person name="Dinh H."/>
            <person name="Khalil I."/>
            <person name="Jones J."/>
            <person name="Shafer J."/>
            <person name="Jayaseelan J."/>
            <person name="Quiroz J."/>
            <person name="Blankenburg K."/>
            <person name="Nguyen L."/>
            <person name="Jackson L."/>
            <person name="Francisco L."/>
            <person name="Tang L.-Y."/>
            <person name="Pu L.-L."/>
            <person name="Perales L."/>
            <person name="Lorensuhewa L."/>
            <person name="Munidasa M."/>
            <person name="Coyle M."/>
            <person name="Taylor M."/>
            <person name="Puazo M."/>
            <person name="Firestine M."/>
            <person name="Scheel M."/>
            <person name="Javaid M."/>
            <person name="Wang M."/>
            <person name="Li M."/>
            <person name="Tabassum N."/>
            <person name="Saada N."/>
            <person name="Osuji N."/>
            <person name="Aqrawi P."/>
            <person name="Fu Q."/>
            <person name="Thornton R."/>
            <person name="Raj R."/>
            <person name="Goodspeed R."/>
            <person name="Mata R."/>
            <person name="Najjar R."/>
            <person name="Gubbala S."/>
            <person name="Lee S."/>
            <person name="Denson S."/>
            <person name="Patil S."/>
            <person name="Macmil S."/>
            <person name="Qi S."/>
            <person name="Matskevitch T."/>
            <person name="Palculict T."/>
            <person name="Mathew T."/>
            <person name="Vee V."/>
            <person name="Velamala V."/>
            <person name="Korchina V."/>
            <person name="Cai W."/>
            <person name="Liu W."/>
            <person name="Dai W."/>
            <person name="Zou X."/>
            <person name="Zhu Y."/>
            <person name="Zhang Y."/>
            <person name="Wu Y.-Q."/>
            <person name="Xin Y."/>
            <person name="Nazarath L."/>
            <person name="Kovar C."/>
            <person name="Han Y."/>
            <person name="Muzny D."/>
            <person name="Gibbs R."/>
        </authorList>
    </citation>
    <scope>NUCLEOTIDE SEQUENCE [LARGE SCALE GENOMIC DNA]</scope>
    <source>
        <strain evidence="5">Jacobina</strain>
    </source>
</reference>
<dbReference type="GO" id="GO:0000281">
    <property type="term" value="P:mitotic cytokinesis"/>
    <property type="evidence" value="ECO:0007669"/>
    <property type="project" value="TreeGrafter"/>
</dbReference>
<evidence type="ECO:0000313" key="5">
    <source>
        <dbReference type="Proteomes" id="UP000092461"/>
    </source>
</evidence>
<organism evidence="4 5">
    <name type="scientific">Lutzomyia longipalpis</name>
    <name type="common">Sand fly</name>
    <dbReference type="NCBI Taxonomy" id="7200"/>
    <lineage>
        <taxon>Eukaryota</taxon>
        <taxon>Metazoa</taxon>
        <taxon>Ecdysozoa</taxon>
        <taxon>Arthropoda</taxon>
        <taxon>Hexapoda</taxon>
        <taxon>Insecta</taxon>
        <taxon>Pterygota</taxon>
        <taxon>Neoptera</taxon>
        <taxon>Endopterygota</taxon>
        <taxon>Diptera</taxon>
        <taxon>Nematocera</taxon>
        <taxon>Psychodoidea</taxon>
        <taxon>Psychodidae</taxon>
        <taxon>Lutzomyia</taxon>
        <taxon>Lutzomyia</taxon>
    </lineage>
</organism>
<dbReference type="GO" id="GO:0005826">
    <property type="term" value="C:actomyosin contractile ring"/>
    <property type="evidence" value="ECO:0007669"/>
    <property type="project" value="TreeGrafter"/>
</dbReference>
<evidence type="ECO:0000313" key="3">
    <source>
        <dbReference type="EMBL" id="MBC1169031.1"/>
    </source>
</evidence>
<keyword evidence="5" id="KW-1185">Reference proteome</keyword>
<dbReference type="VEuPathDB" id="VectorBase:LLONM1_003315"/>
<feature type="region of interest" description="Disordered" evidence="1">
    <location>
        <begin position="1"/>
        <end position="40"/>
    </location>
</feature>
<dbReference type="InterPro" id="IPR012966">
    <property type="entry name" value="AHD"/>
</dbReference>
<dbReference type="EMBL" id="GITU01000328">
    <property type="protein sequence ID" value="MBC1169031.1"/>
    <property type="molecule type" value="Transcribed_RNA"/>
</dbReference>
<feature type="compositionally biased region" description="Polar residues" evidence="1">
    <location>
        <begin position="14"/>
        <end position="23"/>
    </location>
</feature>
<dbReference type="EMBL" id="AJWK01029721">
    <property type="status" value="NOT_ANNOTATED_CDS"/>
    <property type="molecule type" value="Genomic_DNA"/>
</dbReference>
<dbReference type="EnsemblMetazoa" id="LLOJ008751-RA">
    <property type="protein sequence ID" value="LLOJ008751-PA"/>
    <property type="gene ID" value="LLOJ008751"/>
</dbReference>
<protein>
    <submittedName>
        <fullName evidence="3">Putative actin binding protein anillin</fullName>
    </submittedName>
</protein>
<feature type="domain" description="Anillin homology" evidence="2">
    <location>
        <begin position="157"/>
        <end position="299"/>
    </location>
</feature>
<accession>A0A1B0CUW6</accession>
<dbReference type="VEuPathDB" id="VectorBase:LLOJ008751"/>
<feature type="compositionally biased region" description="Low complexity" evidence="1">
    <location>
        <begin position="522"/>
        <end position="543"/>
    </location>
</feature>
<feature type="region of interest" description="Disordered" evidence="1">
    <location>
        <begin position="513"/>
        <end position="554"/>
    </location>
</feature>
<reference evidence="4" key="3">
    <citation type="submission" date="2020-05" db="UniProtKB">
        <authorList>
            <consortium name="EnsemblMetazoa"/>
        </authorList>
    </citation>
    <scope>IDENTIFICATION</scope>
    <source>
        <strain evidence="4">Jacobina</strain>
    </source>
</reference>
<reference evidence="3" key="2">
    <citation type="journal article" date="2020" name="BMC">
        <title>Leishmania infection induces a limited differential gene expression in the sand fly midgut.</title>
        <authorList>
            <person name="Coutinho-Abreu I.V."/>
            <person name="Serafim T.D."/>
            <person name="Meneses C."/>
            <person name="Kamhawi S."/>
            <person name="Oliveira F."/>
            <person name="Valenzuela J.G."/>
        </authorList>
    </citation>
    <scope>NUCLEOTIDE SEQUENCE</scope>
    <source>
        <strain evidence="3">Jacobina</strain>
        <tissue evidence="3">Midgut</tissue>
    </source>
</reference>
<dbReference type="PANTHER" id="PTHR21538:SF24">
    <property type="entry name" value="PH DOMAIN-CONTAINING PROTEIN"/>
    <property type="match status" value="1"/>
</dbReference>
<dbReference type="PANTHER" id="PTHR21538">
    <property type="entry name" value="ANILLIN/RHOTEKIN RTKN"/>
    <property type="match status" value="1"/>
</dbReference>
<dbReference type="Pfam" id="PF08174">
    <property type="entry name" value="Anillin"/>
    <property type="match status" value="1"/>
</dbReference>
<dbReference type="AlphaFoldDB" id="A0A1B0CUW6"/>
<dbReference type="Proteomes" id="UP000092461">
    <property type="component" value="Unassembled WGS sequence"/>
</dbReference>
<evidence type="ECO:0000256" key="1">
    <source>
        <dbReference type="SAM" id="MobiDB-lite"/>
    </source>
</evidence>
<sequence length="554" mass="61664">MESCFPPLAGLSLRSGNGTNSKSQKNRHSTGGTPRDNLGVDHKDYLPKLEVLQDLDLYYIRQIACSLKELDLEQKIDLEIKMREGSAKLLAACNNPKTSSSSKGGGYGGNTASNANNTQILEAAKNLLTSNERMTAYMAELQRRKRDKDTTQRSKPTGKVSLSEIRMPLMWRDTDHFKNKGDHRRFAVFCLAKIGTEIYDTSLLCPVDRNLTDITFSDAILFSNITPDFELKLEVYAVMMESDLSIASTPRKIKNTIHSSISRTVGKRLAANLKDELNNTKIGPKYDLIATAHLALSDVSDLPHTHDLCLSPNNSTASQNPSSKLPLFGHFCCRLALQPDAMEQPTLVGDLNLLAKDSCRPIDGFGRLQAFRLELWDGEDAMKNNIQPRRCLEVTRDTKLKQKGDTDFILSNLEEGVLEDYVFHTKSVTEQTKWFTAIKKAIKEHQMWGHVALALPMQLASPGSKSYFTRSSRQGSLYDQVPIIETIEPRQTSRPTVQDIFAIPNSVDTSPTLSDFRNRTYSSGRSSHSSNLSNGSSVGSINSRRSHWPFGGGK</sequence>
<dbReference type="GO" id="GO:0000915">
    <property type="term" value="P:actomyosin contractile ring assembly"/>
    <property type="evidence" value="ECO:0007669"/>
    <property type="project" value="TreeGrafter"/>
</dbReference>
<evidence type="ECO:0000313" key="4">
    <source>
        <dbReference type="EnsemblMetazoa" id="LLOJ008751-PA"/>
    </source>
</evidence>
<name>A0A1B0CUW6_LUTLO</name>
<dbReference type="GO" id="GO:0031106">
    <property type="term" value="P:septin ring organization"/>
    <property type="evidence" value="ECO:0007669"/>
    <property type="project" value="TreeGrafter"/>
</dbReference>
<evidence type="ECO:0000259" key="2">
    <source>
        <dbReference type="Pfam" id="PF08174"/>
    </source>
</evidence>
<dbReference type="InterPro" id="IPR051364">
    <property type="entry name" value="Cytokinesis/Rho-signaling"/>
</dbReference>
<dbReference type="EMBL" id="AJWK01029720">
    <property type="status" value="NOT_ANNOTATED_CDS"/>
    <property type="molecule type" value="Genomic_DNA"/>
</dbReference>